<name>A0A8H3WYC6_GIGMA</name>
<evidence type="ECO:0000313" key="2">
    <source>
        <dbReference type="Proteomes" id="UP000439903"/>
    </source>
</evidence>
<dbReference type="OrthoDB" id="2409125at2759"/>
<sequence>MTNIFNSLFRKDIKAFCEQFPALYMEITACFGIDDSKRAKSYESWYHTFVLGALAMFHSNDYQVVSNCGTGKDLEVMRKLAREGLKQITNKNYRSNTASHIESIVEVAIAFNNKSTFVSAQCLQHKKGEKKGKLSTHDWEIVLSAESRLEG</sequence>
<keyword evidence="2" id="KW-1185">Reference proteome</keyword>
<organism evidence="1 2">
    <name type="scientific">Gigaspora margarita</name>
    <dbReference type="NCBI Taxonomy" id="4874"/>
    <lineage>
        <taxon>Eukaryota</taxon>
        <taxon>Fungi</taxon>
        <taxon>Fungi incertae sedis</taxon>
        <taxon>Mucoromycota</taxon>
        <taxon>Glomeromycotina</taxon>
        <taxon>Glomeromycetes</taxon>
        <taxon>Diversisporales</taxon>
        <taxon>Gigasporaceae</taxon>
        <taxon>Gigaspora</taxon>
    </lineage>
</organism>
<gene>
    <name evidence="1" type="ORF">F8M41_014773</name>
</gene>
<protein>
    <submittedName>
        <fullName evidence="1">DUF1703-domain-containing protein</fullName>
    </submittedName>
</protein>
<dbReference type="EMBL" id="WTPW01003035">
    <property type="protein sequence ID" value="KAF0356341.1"/>
    <property type="molecule type" value="Genomic_DNA"/>
</dbReference>
<comment type="caution">
    <text evidence="1">The sequence shown here is derived from an EMBL/GenBank/DDBJ whole genome shotgun (WGS) entry which is preliminary data.</text>
</comment>
<dbReference type="AlphaFoldDB" id="A0A8H3WYC6"/>
<evidence type="ECO:0000313" key="1">
    <source>
        <dbReference type="EMBL" id="KAF0356341.1"/>
    </source>
</evidence>
<accession>A0A8H3WYC6</accession>
<proteinExistence type="predicted"/>
<dbReference type="Proteomes" id="UP000439903">
    <property type="component" value="Unassembled WGS sequence"/>
</dbReference>
<reference evidence="1 2" key="1">
    <citation type="journal article" date="2019" name="Environ. Microbiol.">
        <title>At the nexus of three kingdoms: the genome of the mycorrhizal fungus Gigaspora margarita provides insights into plant, endobacterial and fungal interactions.</title>
        <authorList>
            <person name="Venice F."/>
            <person name="Ghignone S."/>
            <person name="Salvioli di Fossalunga A."/>
            <person name="Amselem J."/>
            <person name="Novero M."/>
            <person name="Xianan X."/>
            <person name="Sedzielewska Toro K."/>
            <person name="Morin E."/>
            <person name="Lipzen A."/>
            <person name="Grigoriev I.V."/>
            <person name="Henrissat B."/>
            <person name="Martin F.M."/>
            <person name="Bonfante P."/>
        </authorList>
    </citation>
    <scope>NUCLEOTIDE SEQUENCE [LARGE SCALE GENOMIC DNA]</scope>
    <source>
        <strain evidence="1 2">BEG34</strain>
    </source>
</reference>